<evidence type="ECO:0000256" key="1">
    <source>
        <dbReference type="SAM" id="MobiDB-lite"/>
    </source>
</evidence>
<proteinExistence type="predicted"/>
<dbReference type="Proteomes" id="UP000191901">
    <property type="component" value="Chromosome"/>
</dbReference>
<name>A0A1Z3HHI8_9CYAN</name>
<dbReference type="AlphaFoldDB" id="A0A1Z3HHI8"/>
<protein>
    <submittedName>
        <fullName evidence="2">Uncharacterized protein</fullName>
    </submittedName>
</protein>
<keyword evidence="3" id="KW-1185">Reference proteome</keyword>
<feature type="compositionally biased region" description="Polar residues" evidence="1">
    <location>
        <begin position="22"/>
        <end position="34"/>
    </location>
</feature>
<feature type="region of interest" description="Disordered" evidence="1">
    <location>
        <begin position="1"/>
        <end position="34"/>
    </location>
</feature>
<dbReference type="EMBL" id="CP021983">
    <property type="protein sequence ID" value="ASC69782.1"/>
    <property type="molecule type" value="Genomic_DNA"/>
</dbReference>
<dbReference type="KEGG" id="hhg:XM38_007110"/>
<accession>A0A1Z3HHI8</accession>
<organism evidence="2 3">
    <name type="scientific">Halomicronema hongdechloris C2206</name>
    <dbReference type="NCBI Taxonomy" id="1641165"/>
    <lineage>
        <taxon>Bacteria</taxon>
        <taxon>Bacillati</taxon>
        <taxon>Cyanobacteriota</taxon>
        <taxon>Cyanophyceae</taxon>
        <taxon>Nodosilineales</taxon>
        <taxon>Nodosilineaceae</taxon>
        <taxon>Halomicronema</taxon>
    </lineage>
</organism>
<reference evidence="2 3" key="1">
    <citation type="journal article" date="2016" name="Biochim. Biophys. Acta">
        <title>Characterization of red-shifted phycobilisomes isolated from the chlorophyll f-containing cyanobacterium Halomicronema hongdechloris.</title>
        <authorList>
            <person name="Li Y."/>
            <person name="Lin Y."/>
            <person name="Garvey C.J."/>
            <person name="Birch D."/>
            <person name="Corkery R.W."/>
            <person name="Loughlin P.C."/>
            <person name="Scheer H."/>
            <person name="Willows R.D."/>
            <person name="Chen M."/>
        </authorList>
    </citation>
    <scope>NUCLEOTIDE SEQUENCE [LARGE SCALE GENOMIC DNA]</scope>
    <source>
        <strain evidence="2 3">C2206</strain>
    </source>
</reference>
<gene>
    <name evidence="2" type="ORF">XM38_007110</name>
</gene>
<evidence type="ECO:0000313" key="3">
    <source>
        <dbReference type="Proteomes" id="UP000191901"/>
    </source>
</evidence>
<evidence type="ECO:0000313" key="2">
    <source>
        <dbReference type="EMBL" id="ASC69782.1"/>
    </source>
</evidence>
<sequence>MVMSQGDRGGAVSLQALDQGLGTLSSTSDPKLTD</sequence>